<sequence>MNLQDHEKIIIRAFAKISPTCYLKGGTWMDIADNSPRRTKDIDYSTTQLYTEGFNIDNGSRLEQRVFSDQF</sequence>
<evidence type="ECO:0000313" key="1">
    <source>
        <dbReference type="EMBL" id="OGH03628.1"/>
    </source>
</evidence>
<dbReference type="EMBL" id="MFNF01000014">
    <property type="protein sequence ID" value="OGH03628.1"/>
    <property type="molecule type" value="Genomic_DNA"/>
</dbReference>
<comment type="caution">
    <text evidence="1">The sequence shown here is derived from an EMBL/GenBank/DDBJ whole genome shotgun (WGS) entry which is preliminary data.</text>
</comment>
<protein>
    <submittedName>
        <fullName evidence="1">Uncharacterized protein</fullName>
    </submittedName>
</protein>
<reference evidence="1 2" key="1">
    <citation type="journal article" date="2016" name="Nat. Commun.">
        <title>Thousands of microbial genomes shed light on interconnected biogeochemical processes in an aquifer system.</title>
        <authorList>
            <person name="Anantharaman K."/>
            <person name="Brown C.T."/>
            <person name="Hug L.A."/>
            <person name="Sharon I."/>
            <person name="Castelle C.J."/>
            <person name="Probst A.J."/>
            <person name="Thomas B.C."/>
            <person name="Singh A."/>
            <person name="Wilkins M.J."/>
            <person name="Karaoz U."/>
            <person name="Brodie E.L."/>
            <person name="Williams K.H."/>
            <person name="Hubbard S.S."/>
            <person name="Banfield J.F."/>
        </authorList>
    </citation>
    <scope>NUCLEOTIDE SEQUENCE [LARGE SCALE GENOMIC DNA]</scope>
</reference>
<dbReference type="AlphaFoldDB" id="A0A1F6GZQ2"/>
<evidence type="ECO:0000313" key="2">
    <source>
        <dbReference type="Proteomes" id="UP000177583"/>
    </source>
</evidence>
<dbReference type="Proteomes" id="UP000177583">
    <property type="component" value="Unassembled WGS sequence"/>
</dbReference>
<organism evidence="1 2">
    <name type="scientific">Candidatus Lambdaproteobacteria bacterium RIFOXYD2_FULL_56_26</name>
    <dbReference type="NCBI Taxonomy" id="1817773"/>
    <lineage>
        <taxon>Bacteria</taxon>
        <taxon>Pseudomonadati</taxon>
        <taxon>Pseudomonadota</taxon>
        <taxon>Candidatus Lambdaproteobacteria</taxon>
    </lineage>
</organism>
<accession>A0A1F6GZQ2</accession>
<name>A0A1F6GZQ2_9PROT</name>
<gene>
    <name evidence="1" type="ORF">A2557_13945</name>
</gene>
<proteinExistence type="predicted"/>